<dbReference type="GO" id="GO:0009898">
    <property type="term" value="C:cytoplasmic side of plasma membrane"/>
    <property type="evidence" value="ECO:0007669"/>
    <property type="project" value="UniProtKB-UniRule"/>
</dbReference>
<comment type="caution">
    <text evidence="7">The sequence shown here is derived from an EMBL/GenBank/DDBJ whole genome shotgun (WGS) entry which is preliminary data.</text>
</comment>
<dbReference type="RefSeq" id="WP_150084147.1">
    <property type="nucleotide sequence ID" value="NZ_VWRN01000053.1"/>
</dbReference>
<keyword evidence="1 4" id="KW-0479">Metal-binding</keyword>
<keyword evidence="4" id="KW-1003">Cell membrane</keyword>
<proteinExistence type="inferred from homology"/>
<dbReference type="Proteomes" id="UP000324324">
    <property type="component" value="Unassembled WGS sequence"/>
</dbReference>
<feature type="region of interest" description="Disordered" evidence="5">
    <location>
        <begin position="337"/>
        <end position="362"/>
    </location>
</feature>
<gene>
    <name evidence="4 7" type="primary">lapB</name>
    <name evidence="7" type="ORF">F1599_19245</name>
</gene>
<comment type="function">
    <text evidence="4">Modulates cellular lipopolysaccharide (LPS) levels by regulating LpxC, which is involved in lipid A biosynthesis. May act by modulating the proteolytic activity of FtsH towards LpxC. May also coordinate assembly of proteins involved in LPS synthesis at the plasma membrane.</text>
</comment>
<dbReference type="InterPro" id="IPR041166">
    <property type="entry name" value="Rubredoxin_2"/>
</dbReference>
<keyword evidence="4" id="KW-0997">Cell inner membrane</keyword>
<dbReference type="SUPFAM" id="SSF48452">
    <property type="entry name" value="TPR-like"/>
    <property type="match status" value="1"/>
</dbReference>
<protein>
    <recommendedName>
        <fullName evidence="4">Lipopolysaccharide assembly protein B</fullName>
    </recommendedName>
</protein>
<dbReference type="PANTHER" id="PTHR44186:SF1">
    <property type="entry name" value="BARDET-BIEDL SYNDROME 4 PROTEIN"/>
    <property type="match status" value="1"/>
</dbReference>
<comment type="subcellular location">
    <subcellularLocation>
        <location evidence="4">Cell inner membrane</location>
        <topology evidence="4">Single-pass membrane protein</topology>
        <orientation evidence="4">Cytoplasmic side</orientation>
    </subcellularLocation>
</comment>
<keyword evidence="3 4" id="KW-0802">TPR repeat</keyword>
<dbReference type="HAMAP" id="MF_00994">
    <property type="entry name" value="LPS_assembly_LapB"/>
    <property type="match status" value="1"/>
</dbReference>
<dbReference type="GO" id="GO:0008653">
    <property type="term" value="P:lipopolysaccharide metabolic process"/>
    <property type="evidence" value="ECO:0007669"/>
    <property type="project" value="InterPro"/>
</dbReference>
<reference evidence="7 8" key="1">
    <citation type="submission" date="2019-09" db="EMBL/GenBank/DDBJ databases">
        <title>Isolation of a novel species in the genus Cupriavidus from patients with sepsis using whole genome sequencing.</title>
        <authorList>
            <person name="Kweon O.J."/>
            <person name="Lee M.-K."/>
        </authorList>
    </citation>
    <scope>NUCLEOTIDE SEQUENCE [LARGE SCALE GENOMIC DNA]</scope>
    <source>
        <strain evidence="7 8">MKL-01</strain>
    </source>
</reference>
<dbReference type="InterPro" id="IPR011990">
    <property type="entry name" value="TPR-like_helical_dom_sf"/>
</dbReference>
<keyword evidence="4" id="KW-0408">Iron</keyword>
<dbReference type="SMART" id="SM00028">
    <property type="entry name" value="TPR"/>
    <property type="match status" value="2"/>
</dbReference>
<dbReference type="AlphaFoldDB" id="A0A5M8A930"/>
<feature type="binding site" evidence="4">
    <location>
        <position position="388"/>
    </location>
    <ligand>
        <name>Fe cation</name>
        <dbReference type="ChEBI" id="CHEBI:24875"/>
    </ligand>
</feature>
<feature type="topological domain" description="Cytoplasmic" evidence="4">
    <location>
        <begin position="23"/>
        <end position="417"/>
    </location>
</feature>
<feature type="domain" description="LapB rubredoxin metal binding" evidence="6">
    <location>
        <begin position="383"/>
        <end position="407"/>
    </location>
</feature>
<feature type="binding site" evidence="4">
    <location>
        <position position="402"/>
    </location>
    <ligand>
        <name>Fe cation</name>
        <dbReference type="ChEBI" id="CHEBI:24875"/>
    </ligand>
</feature>
<feature type="binding site" evidence="4">
    <location>
        <position position="399"/>
    </location>
    <ligand>
        <name>Fe cation</name>
        <dbReference type="ChEBI" id="CHEBI:24875"/>
    </ligand>
</feature>
<dbReference type="Pfam" id="PF13432">
    <property type="entry name" value="TPR_16"/>
    <property type="match status" value="1"/>
</dbReference>
<dbReference type="Pfam" id="PF14559">
    <property type="entry name" value="TPR_19"/>
    <property type="match status" value="1"/>
</dbReference>
<dbReference type="GO" id="GO:0005506">
    <property type="term" value="F:iron ion binding"/>
    <property type="evidence" value="ECO:0007669"/>
    <property type="project" value="UniProtKB-UniRule"/>
</dbReference>
<dbReference type="NCBIfam" id="NF008755">
    <property type="entry name" value="PRK11788.1-3"/>
    <property type="match status" value="1"/>
</dbReference>
<comment type="similarity">
    <text evidence="4">Belongs to the LapB family.</text>
</comment>
<dbReference type="Gene3D" id="1.25.40.10">
    <property type="entry name" value="Tetratricopeptide repeat domain"/>
    <property type="match status" value="2"/>
</dbReference>
<evidence type="ECO:0000313" key="8">
    <source>
        <dbReference type="Proteomes" id="UP000324324"/>
    </source>
</evidence>
<keyword evidence="8" id="KW-1185">Reference proteome</keyword>
<evidence type="ECO:0000256" key="2">
    <source>
        <dbReference type="ARBA" id="ARBA00022737"/>
    </source>
</evidence>
<keyword evidence="2 4" id="KW-0677">Repeat</keyword>
<dbReference type="GO" id="GO:0046890">
    <property type="term" value="P:regulation of lipid biosynthetic process"/>
    <property type="evidence" value="ECO:0007669"/>
    <property type="project" value="UniProtKB-UniRule"/>
</dbReference>
<evidence type="ECO:0000256" key="5">
    <source>
        <dbReference type="SAM" id="MobiDB-lite"/>
    </source>
</evidence>
<evidence type="ECO:0000256" key="3">
    <source>
        <dbReference type="ARBA" id="ARBA00022803"/>
    </source>
</evidence>
<sequence length="417" mass="46333">MNFETWWLLALPLVFGLGWMAARLDLRQAISEQGALPRSYFKGLNFLLNEQPDKAIDAFIEVARLDPETTELHFALGALFRRRGETERAIRVHQNLATRPDLPDTEREHALYELGQDYLRAGLLDRAEDALRALMSGPYAASAKRVLLELYEVEKEWRKAIDAARELQSATQQDYSVQIAQFCCELAQDALQRKQADEAIGWLEQALRENPKNVRAPILLGDVAMASGDLGAALGHWLGIERQDASYLPLVADRVVKAYRDLGEQGKALEWLRGLLKTGLAPELLDTAYRTELELAGPAAAAALMREQLRRQPSLQALTRYFDARAALAAPAPATADVAEGNGAPAADAANATADATPADATAQEDAAIRDLLQLRTRNLARYTCRECGFRARLFYWQCPGCNRWESYAPRRTEALG</sequence>
<keyword evidence="4" id="KW-1133">Transmembrane helix</keyword>
<evidence type="ECO:0000256" key="1">
    <source>
        <dbReference type="ARBA" id="ARBA00022723"/>
    </source>
</evidence>
<organism evidence="7 8">
    <name type="scientific">Cupriavidus cauae</name>
    <dbReference type="NCBI Taxonomy" id="2608999"/>
    <lineage>
        <taxon>Bacteria</taxon>
        <taxon>Pseudomonadati</taxon>
        <taxon>Pseudomonadota</taxon>
        <taxon>Betaproteobacteria</taxon>
        <taxon>Burkholderiales</taxon>
        <taxon>Burkholderiaceae</taxon>
        <taxon>Cupriavidus</taxon>
    </lineage>
</organism>
<keyword evidence="4" id="KW-0472">Membrane</keyword>
<name>A0A5M8A930_9BURK</name>
<dbReference type="PANTHER" id="PTHR44186">
    <property type="match status" value="1"/>
</dbReference>
<dbReference type="InterPro" id="IPR030865">
    <property type="entry name" value="LapB"/>
</dbReference>
<evidence type="ECO:0000313" key="7">
    <source>
        <dbReference type="EMBL" id="KAA6118861.1"/>
    </source>
</evidence>
<feature type="binding site" evidence="4">
    <location>
        <position position="385"/>
    </location>
    <ligand>
        <name>Fe cation</name>
        <dbReference type="ChEBI" id="CHEBI:24875"/>
    </ligand>
</feature>
<accession>A0A5M8A930</accession>
<dbReference type="InterPro" id="IPR019734">
    <property type="entry name" value="TPR_rpt"/>
</dbReference>
<dbReference type="EMBL" id="VWRN01000053">
    <property type="protein sequence ID" value="KAA6118861.1"/>
    <property type="molecule type" value="Genomic_DNA"/>
</dbReference>
<keyword evidence="4" id="KW-0812">Transmembrane</keyword>
<dbReference type="Pfam" id="PF18073">
    <property type="entry name" value="Zn_ribbon_LapB"/>
    <property type="match status" value="1"/>
</dbReference>
<evidence type="ECO:0000256" key="4">
    <source>
        <dbReference type="HAMAP-Rule" id="MF_00994"/>
    </source>
</evidence>
<evidence type="ECO:0000259" key="6">
    <source>
        <dbReference type="Pfam" id="PF18073"/>
    </source>
</evidence>